<keyword evidence="3" id="KW-0645">Protease</keyword>
<dbReference type="CDD" id="cd05471">
    <property type="entry name" value="pepsin_like"/>
    <property type="match status" value="1"/>
</dbReference>
<organism evidence="6 7">
    <name type="scientific">Gigaspora rosea</name>
    <dbReference type="NCBI Taxonomy" id="44941"/>
    <lineage>
        <taxon>Eukaryota</taxon>
        <taxon>Fungi</taxon>
        <taxon>Fungi incertae sedis</taxon>
        <taxon>Mucoromycota</taxon>
        <taxon>Glomeromycotina</taxon>
        <taxon>Glomeromycetes</taxon>
        <taxon>Diversisporales</taxon>
        <taxon>Gigasporaceae</taxon>
        <taxon>Gigaspora</taxon>
    </lineage>
</organism>
<dbReference type="InterPro" id="IPR021109">
    <property type="entry name" value="Peptidase_aspartic_dom_sf"/>
</dbReference>
<accession>A0A397VZ86</accession>
<gene>
    <name evidence="6" type="ORF">C2G38_2163522</name>
</gene>
<evidence type="ECO:0000256" key="2">
    <source>
        <dbReference type="ARBA" id="ARBA00022750"/>
    </source>
</evidence>
<dbReference type="PANTHER" id="PTHR47966:SF75">
    <property type="entry name" value="ENDOPEPTIDASE (CTSD), PUTATIVE (AFU_ORTHOLOGUE AFUA_4G07040)-RELATED"/>
    <property type="match status" value="1"/>
</dbReference>
<dbReference type="GO" id="GO:0004190">
    <property type="term" value="F:aspartic-type endopeptidase activity"/>
    <property type="evidence" value="ECO:0007669"/>
    <property type="project" value="UniProtKB-KW"/>
</dbReference>
<dbReference type="Pfam" id="PF00026">
    <property type="entry name" value="Asp"/>
    <property type="match status" value="2"/>
</dbReference>
<feature type="region of interest" description="Disordered" evidence="4">
    <location>
        <begin position="73"/>
        <end position="160"/>
    </location>
</feature>
<evidence type="ECO:0000256" key="1">
    <source>
        <dbReference type="ARBA" id="ARBA00007447"/>
    </source>
</evidence>
<dbReference type="SUPFAM" id="SSF50630">
    <property type="entry name" value="Acid proteases"/>
    <property type="match status" value="1"/>
</dbReference>
<dbReference type="GO" id="GO:0006508">
    <property type="term" value="P:proteolysis"/>
    <property type="evidence" value="ECO:0007669"/>
    <property type="project" value="UniProtKB-KW"/>
</dbReference>
<dbReference type="AlphaFoldDB" id="A0A397VZ86"/>
<dbReference type="InterPro" id="IPR033121">
    <property type="entry name" value="PEPTIDASE_A1"/>
</dbReference>
<dbReference type="Gene3D" id="2.40.70.10">
    <property type="entry name" value="Acid Proteases"/>
    <property type="match status" value="3"/>
</dbReference>
<dbReference type="PROSITE" id="PS51767">
    <property type="entry name" value="PEPTIDASE_A1"/>
    <property type="match status" value="1"/>
</dbReference>
<keyword evidence="3" id="KW-0378">Hydrolase</keyword>
<feature type="region of interest" description="Disordered" evidence="4">
    <location>
        <begin position="1"/>
        <end position="25"/>
    </location>
</feature>
<dbReference type="PANTHER" id="PTHR47966">
    <property type="entry name" value="BETA-SITE APP-CLEAVING ENZYME, ISOFORM A-RELATED"/>
    <property type="match status" value="1"/>
</dbReference>
<dbReference type="PRINTS" id="PR00792">
    <property type="entry name" value="PEPSIN"/>
</dbReference>
<dbReference type="OrthoDB" id="660550at2759"/>
<protein>
    <submittedName>
        <fullName evidence="6">Aspartic peptidase domain-containing protein</fullName>
    </submittedName>
</protein>
<comment type="caution">
    <text evidence="6">The sequence shown here is derived from an EMBL/GenBank/DDBJ whole genome shotgun (WGS) entry which is preliminary data.</text>
</comment>
<dbReference type="InterPro" id="IPR001969">
    <property type="entry name" value="Aspartic_peptidase_AS"/>
</dbReference>
<dbReference type="STRING" id="44941.A0A397VZ86"/>
<dbReference type="EMBL" id="QKWP01000138">
    <property type="protein sequence ID" value="RIB26339.1"/>
    <property type="molecule type" value="Genomic_DNA"/>
</dbReference>
<reference evidence="6 7" key="1">
    <citation type="submission" date="2018-06" db="EMBL/GenBank/DDBJ databases">
        <title>Comparative genomics reveals the genomic features of Rhizophagus irregularis, R. cerebriforme, R. diaphanum and Gigaspora rosea, and their symbiotic lifestyle signature.</title>
        <authorList>
            <person name="Morin E."/>
            <person name="San Clemente H."/>
            <person name="Chen E.C.H."/>
            <person name="De La Providencia I."/>
            <person name="Hainaut M."/>
            <person name="Kuo A."/>
            <person name="Kohler A."/>
            <person name="Murat C."/>
            <person name="Tang N."/>
            <person name="Roy S."/>
            <person name="Loubradou J."/>
            <person name="Henrissat B."/>
            <person name="Grigoriev I.V."/>
            <person name="Corradi N."/>
            <person name="Roux C."/>
            <person name="Martin F.M."/>
        </authorList>
    </citation>
    <scope>NUCLEOTIDE SEQUENCE [LARGE SCALE GENOMIC DNA]</scope>
    <source>
        <strain evidence="6 7">DAOM 194757</strain>
    </source>
</reference>
<name>A0A397VZ86_9GLOM</name>
<evidence type="ECO:0000259" key="5">
    <source>
        <dbReference type="PROSITE" id="PS51767"/>
    </source>
</evidence>
<evidence type="ECO:0000256" key="3">
    <source>
        <dbReference type="RuleBase" id="RU000454"/>
    </source>
</evidence>
<sequence length="395" mass="44140">MKILNKPSRPQSRASYFRNRRNNETQEKYVARRHLKTTIRPHDSVLFVIGFMEIIDHDLYVYAKEISYVNVKKKKKAKTDNSQPLLTLSNPTRSENKDLTDDLAENKFVKSTDIEDTDGKPRSINNSEDSDNSNEEKTEKLTNNVKKSRKTTTRNQKINTGSSDLWIPSINCTSASCQNQNKFDSNNIQIGNFNAINQTFGLADTTADFFVQIEVDGILGLGFDALNTIVLQHLLWGVDESKFTGKINYTPVIRPKSKSIPDGFWVVNLRDAKVGGKSLKISRDAIIDTGTTLILAPVEYADAIHKKIPGSKFDESNGIYTIPCNTTAVVSLNFNGVDYDISHRDLVTSPLSDTLCTSGIAPAQFDFWIVGQTFLKCVYSAFDVGNKKVGFALSK</sequence>
<dbReference type="PROSITE" id="PS00141">
    <property type="entry name" value="ASP_PROTEASE"/>
    <property type="match status" value="1"/>
</dbReference>
<keyword evidence="2 3" id="KW-0064">Aspartyl protease</keyword>
<evidence type="ECO:0000313" key="7">
    <source>
        <dbReference type="Proteomes" id="UP000266673"/>
    </source>
</evidence>
<evidence type="ECO:0000313" key="6">
    <source>
        <dbReference type="EMBL" id="RIB26339.1"/>
    </source>
</evidence>
<dbReference type="Proteomes" id="UP000266673">
    <property type="component" value="Unassembled WGS sequence"/>
</dbReference>
<comment type="similarity">
    <text evidence="1 3">Belongs to the peptidase A1 family.</text>
</comment>
<feature type="compositionally biased region" description="Basic and acidic residues" evidence="4">
    <location>
        <begin position="94"/>
        <end position="121"/>
    </location>
</feature>
<keyword evidence="7" id="KW-1185">Reference proteome</keyword>
<evidence type="ECO:0000256" key="4">
    <source>
        <dbReference type="SAM" id="MobiDB-lite"/>
    </source>
</evidence>
<proteinExistence type="inferred from homology"/>
<dbReference type="InterPro" id="IPR034164">
    <property type="entry name" value="Pepsin-like_dom"/>
</dbReference>
<feature type="compositionally biased region" description="Polar residues" evidence="4">
    <location>
        <begin position="80"/>
        <end position="93"/>
    </location>
</feature>
<dbReference type="InterPro" id="IPR001461">
    <property type="entry name" value="Aspartic_peptidase_A1"/>
</dbReference>
<feature type="domain" description="Peptidase A1" evidence="5">
    <location>
        <begin position="62"/>
        <end position="392"/>
    </location>
</feature>